<protein>
    <submittedName>
        <fullName evidence="1">Uncharacterized protein</fullName>
    </submittedName>
</protein>
<evidence type="ECO:0000313" key="2">
    <source>
        <dbReference type="Proteomes" id="UP000321393"/>
    </source>
</evidence>
<dbReference type="Proteomes" id="UP000321393">
    <property type="component" value="Unassembled WGS sequence"/>
</dbReference>
<gene>
    <name evidence="1" type="ORF">E6C27_scaffold466G00040</name>
</gene>
<proteinExistence type="predicted"/>
<reference evidence="1 2" key="1">
    <citation type="submission" date="2019-08" db="EMBL/GenBank/DDBJ databases">
        <title>Draft genome sequences of two oriental melons (Cucumis melo L. var makuwa).</title>
        <authorList>
            <person name="Kwon S.-Y."/>
        </authorList>
    </citation>
    <scope>NUCLEOTIDE SEQUENCE [LARGE SCALE GENOMIC DNA]</scope>
    <source>
        <strain evidence="2">cv. SW 3</strain>
        <tissue evidence="1">Leaf</tissue>
    </source>
</reference>
<sequence length="157" mass="17095">MVGGGRSCGWRLKMTTGWRPKMTTGWRRKKASLEANEGVVGGGTRRRAEEGVVRKKAFLRMEYLWSSVNQKEHLGQTLQETGILPTHKNVGKSEKNVEKGYVDVFHDVGNNVERNESGEAFPMAYQHGVGNASPDVVTCVGQSGVGSSSPDGPYVDA</sequence>
<accession>A0A5A7TUB6</accession>
<comment type="caution">
    <text evidence="1">The sequence shown here is derived from an EMBL/GenBank/DDBJ whole genome shotgun (WGS) entry which is preliminary data.</text>
</comment>
<organism evidence="1 2">
    <name type="scientific">Cucumis melo var. makuwa</name>
    <name type="common">Oriental melon</name>
    <dbReference type="NCBI Taxonomy" id="1194695"/>
    <lineage>
        <taxon>Eukaryota</taxon>
        <taxon>Viridiplantae</taxon>
        <taxon>Streptophyta</taxon>
        <taxon>Embryophyta</taxon>
        <taxon>Tracheophyta</taxon>
        <taxon>Spermatophyta</taxon>
        <taxon>Magnoliopsida</taxon>
        <taxon>eudicotyledons</taxon>
        <taxon>Gunneridae</taxon>
        <taxon>Pentapetalae</taxon>
        <taxon>rosids</taxon>
        <taxon>fabids</taxon>
        <taxon>Cucurbitales</taxon>
        <taxon>Cucurbitaceae</taxon>
        <taxon>Benincaseae</taxon>
        <taxon>Cucumis</taxon>
    </lineage>
</organism>
<dbReference type="EMBL" id="SSTE01013512">
    <property type="protein sequence ID" value="KAA0047052.1"/>
    <property type="molecule type" value="Genomic_DNA"/>
</dbReference>
<name>A0A5A7TUB6_CUCMM</name>
<evidence type="ECO:0000313" key="1">
    <source>
        <dbReference type="EMBL" id="KAA0047052.1"/>
    </source>
</evidence>
<dbReference type="AlphaFoldDB" id="A0A5A7TUB6"/>